<dbReference type="PRINTS" id="PR00260">
    <property type="entry name" value="CHEMTRNSDUCR"/>
</dbReference>
<dbReference type="InterPro" id="IPR051310">
    <property type="entry name" value="MCP_chemotaxis"/>
</dbReference>
<evidence type="ECO:0000259" key="5">
    <source>
        <dbReference type="PROSITE" id="PS50111"/>
    </source>
</evidence>
<comment type="caution">
    <text evidence="7">The sequence shown here is derived from an EMBL/GenBank/DDBJ whole genome shotgun (WGS) entry which is preliminary data.</text>
</comment>
<reference evidence="7 8" key="1">
    <citation type="submission" date="2021-04" db="EMBL/GenBank/DDBJ databases">
        <authorList>
            <person name="Vanwijnsberghe S."/>
        </authorList>
    </citation>
    <scope>NUCLEOTIDE SEQUENCE [LARGE SCALE GENOMIC DNA]</scope>
    <source>
        <strain evidence="7 8">LMG 32171</strain>
    </source>
</reference>
<evidence type="ECO:0000256" key="1">
    <source>
        <dbReference type="ARBA" id="ARBA00022500"/>
    </source>
</evidence>
<dbReference type="InterPro" id="IPR004090">
    <property type="entry name" value="Chemotax_Me-accpt_rcpt"/>
</dbReference>
<evidence type="ECO:0008006" key="9">
    <source>
        <dbReference type="Google" id="ProtNLM"/>
    </source>
</evidence>
<proteinExistence type="inferred from homology"/>
<dbReference type="RefSeq" id="WP_228978004.1">
    <property type="nucleotide sequence ID" value="NZ_CAJQYY010000011.1"/>
</dbReference>
<organism evidence="7 8">
    <name type="scientific">Paraburkholderia gardini</name>
    <dbReference type="NCBI Taxonomy" id="2823469"/>
    <lineage>
        <taxon>Bacteria</taxon>
        <taxon>Pseudomonadati</taxon>
        <taxon>Pseudomonadota</taxon>
        <taxon>Betaproteobacteria</taxon>
        <taxon>Burkholderiales</taxon>
        <taxon>Burkholderiaceae</taxon>
        <taxon>Paraburkholderia</taxon>
    </lineage>
</organism>
<feature type="transmembrane region" description="Helical" evidence="4">
    <location>
        <begin position="54"/>
        <end position="74"/>
    </location>
</feature>
<feature type="domain" description="Methyl-accepting transducer" evidence="5">
    <location>
        <begin position="129"/>
        <end position="358"/>
    </location>
</feature>
<keyword evidence="8" id="KW-1185">Reference proteome</keyword>
<keyword evidence="4" id="KW-0472">Membrane</keyword>
<dbReference type="SUPFAM" id="SSF58104">
    <property type="entry name" value="Methyl-accepting chemotaxis protein (MCP) signaling domain"/>
    <property type="match status" value="1"/>
</dbReference>
<evidence type="ECO:0000256" key="4">
    <source>
        <dbReference type="SAM" id="Phobius"/>
    </source>
</evidence>
<dbReference type="InterPro" id="IPR004089">
    <property type="entry name" value="MCPsignal_dom"/>
</dbReference>
<dbReference type="Pfam" id="PF00015">
    <property type="entry name" value="MCPsignal"/>
    <property type="match status" value="1"/>
</dbReference>
<sequence>MLAPRGSFVLGPGIATMRRLRLRSKFLLLVAPLAVGACLSVAHARSGTASFYPVASGLCVVLWAYFMLCFHASLRLSIGALDEMVNILAGGDLSRSWPLQGSDELAGIGRSMDAMMRRFSHLVSSIRSEAQLVAMAGDQLLAGARELASRTQEQAGSLKQTSNSVAELVGAVEVNASDAQQADALTERVRRAAESGTAIVDSAVISMQGLEERSGQMTDMIGVIDSIAFQTNILALNAAVEAARAGEVGRGFAVVAAEVRMLAQRCATAAAEVKTLIEGSTAEVSVSVKRIREASTALGIVVADISQIADKARVISSSSAAQLDGLLSIGQSVQSLNRITHSNAQMVDSSAHSAERLRQQSHQLSAAVISMKLRQGCADEARALVERAVALIRNEGAAAAIRRFHQRDGDFVDRDLFIIVLDRRGYFRAFGADPGKADKPAVAAPGVNVEELNRKTMQCADSGGGWIEFRSLHPETRVAVDKMAYVMPAGPDLIVMCSLNKTDGVSWAGPSPAPGGRAGVASIREDLP</sequence>
<name>A0ABM8U2Y5_9BURK</name>
<dbReference type="PROSITE" id="PS50111">
    <property type="entry name" value="CHEMOTAXIS_TRANSDUC_2"/>
    <property type="match status" value="1"/>
</dbReference>
<evidence type="ECO:0000313" key="8">
    <source>
        <dbReference type="Proteomes" id="UP000789752"/>
    </source>
</evidence>
<evidence type="ECO:0000259" key="6">
    <source>
        <dbReference type="PROSITE" id="PS50885"/>
    </source>
</evidence>
<dbReference type="PANTHER" id="PTHR43531">
    <property type="entry name" value="PROTEIN ICFG"/>
    <property type="match status" value="1"/>
</dbReference>
<protein>
    <recommendedName>
        <fullName evidence="9">Methyl-accepting chemotaxis protein</fullName>
    </recommendedName>
</protein>
<evidence type="ECO:0000256" key="3">
    <source>
        <dbReference type="PROSITE-ProRule" id="PRU00284"/>
    </source>
</evidence>
<dbReference type="PROSITE" id="PS50885">
    <property type="entry name" value="HAMP"/>
    <property type="match status" value="1"/>
</dbReference>
<dbReference type="CDD" id="cd11386">
    <property type="entry name" value="MCP_signal"/>
    <property type="match status" value="1"/>
</dbReference>
<keyword evidence="1" id="KW-0145">Chemotaxis</keyword>
<gene>
    <name evidence="7" type="ORF">R54767_02226</name>
</gene>
<accession>A0ABM8U2Y5</accession>
<dbReference type="InterPro" id="IPR003660">
    <property type="entry name" value="HAMP_dom"/>
</dbReference>
<keyword evidence="4" id="KW-1133">Transmembrane helix</keyword>
<evidence type="ECO:0000256" key="2">
    <source>
        <dbReference type="ARBA" id="ARBA00029447"/>
    </source>
</evidence>
<dbReference type="Proteomes" id="UP000789752">
    <property type="component" value="Unassembled WGS sequence"/>
</dbReference>
<dbReference type="Gene3D" id="1.10.287.950">
    <property type="entry name" value="Methyl-accepting chemotaxis protein"/>
    <property type="match status" value="1"/>
</dbReference>
<dbReference type="EMBL" id="CAJQYY010000011">
    <property type="protein sequence ID" value="CAG4897164.1"/>
    <property type="molecule type" value="Genomic_DNA"/>
</dbReference>
<dbReference type="PANTHER" id="PTHR43531:SF11">
    <property type="entry name" value="METHYL-ACCEPTING CHEMOTAXIS PROTEIN 3"/>
    <property type="match status" value="1"/>
</dbReference>
<evidence type="ECO:0000313" key="7">
    <source>
        <dbReference type="EMBL" id="CAG4897164.1"/>
    </source>
</evidence>
<dbReference type="SMART" id="SM00283">
    <property type="entry name" value="MA"/>
    <property type="match status" value="1"/>
</dbReference>
<feature type="domain" description="HAMP" evidence="6">
    <location>
        <begin position="72"/>
        <end position="124"/>
    </location>
</feature>
<keyword evidence="4" id="KW-0812">Transmembrane</keyword>
<comment type="similarity">
    <text evidence="2">Belongs to the methyl-accepting chemotaxis (MCP) protein family.</text>
</comment>
<keyword evidence="3" id="KW-0807">Transducer</keyword>